<feature type="signal peptide" evidence="1">
    <location>
        <begin position="1"/>
        <end position="29"/>
    </location>
</feature>
<keyword evidence="1" id="KW-0732">Signal</keyword>
<accession>A0A7J6VWL6</accession>
<evidence type="ECO:0000256" key="1">
    <source>
        <dbReference type="SAM" id="SignalP"/>
    </source>
</evidence>
<dbReference type="AlphaFoldDB" id="A0A7J6VWL6"/>
<evidence type="ECO:0000313" key="2">
    <source>
        <dbReference type="EMBL" id="KAF5188712.1"/>
    </source>
</evidence>
<sequence>MASLSFNASVLALMAIVFASFIFIGGAQTADAPAPPPASGSASVSPSLARTGTSVFNQFFNPFLHQKPNSSHNLLSQSSNISPNLFPVFSKIQPSLHLHENNADIVNSVHISESLVWHVHI</sequence>
<comment type="caution">
    <text evidence="2">The sequence shown here is derived from an EMBL/GenBank/DDBJ whole genome shotgun (WGS) entry which is preliminary data.</text>
</comment>
<feature type="chain" id="PRO_5029595680" description="Transmembrane protein" evidence="1">
    <location>
        <begin position="30"/>
        <end position="121"/>
    </location>
</feature>
<name>A0A7J6VWL6_THATH</name>
<dbReference type="Proteomes" id="UP000554482">
    <property type="component" value="Unassembled WGS sequence"/>
</dbReference>
<keyword evidence="3" id="KW-1185">Reference proteome</keyword>
<protein>
    <recommendedName>
        <fullName evidence="4">Transmembrane protein</fullName>
    </recommendedName>
</protein>
<proteinExistence type="predicted"/>
<evidence type="ECO:0008006" key="4">
    <source>
        <dbReference type="Google" id="ProtNLM"/>
    </source>
</evidence>
<gene>
    <name evidence="2" type="ORF">FRX31_021700</name>
</gene>
<reference evidence="2 3" key="1">
    <citation type="submission" date="2020-06" db="EMBL/GenBank/DDBJ databases">
        <title>Transcriptomic and genomic resources for Thalictrum thalictroides and T. hernandezii: Facilitating candidate gene discovery in an emerging model plant lineage.</title>
        <authorList>
            <person name="Arias T."/>
            <person name="Riano-Pachon D.M."/>
            <person name="Di Stilio V.S."/>
        </authorList>
    </citation>
    <scope>NUCLEOTIDE SEQUENCE [LARGE SCALE GENOMIC DNA]</scope>
    <source>
        <strain evidence="3">cv. WT478/WT964</strain>
        <tissue evidence="2">Leaves</tissue>
    </source>
</reference>
<evidence type="ECO:0000313" key="3">
    <source>
        <dbReference type="Proteomes" id="UP000554482"/>
    </source>
</evidence>
<dbReference type="EMBL" id="JABWDY010026393">
    <property type="protein sequence ID" value="KAF5188712.1"/>
    <property type="molecule type" value="Genomic_DNA"/>
</dbReference>
<organism evidence="2 3">
    <name type="scientific">Thalictrum thalictroides</name>
    <name type="common">Rue-anemone</name>
    <name type="synonym">Anemone thalictroides</name>
    <dbReference type="NCBI Taxonomy" id="46969"/>
    <lineage>
        <taxon>Eukaryota</taxon>
        <taxon>Viridiplantae</taxon>
        <taxon>Streptophyta</taxon>
        <taxon>Embryophyta</taxon>
        <taxon>Tracheophyta</taxon>
        <taxon>Spermatophyta</taxon>
        <taxon>Magnoliopsida</taxon>
        <taxon>Ranunculales</taxon>
        <taxon>Ranunculaceae</taxon>
        <taxon>Thalictroideae</taxon>
        <taxon>Thalictrum</taxon>
    </lineage>
</organism>